<reference evidence="4" key="3">
    <citation type="journal article" date="2018" name="Nat. Plants">
        <title>Whole-genome landscape of Medicago truncatula symbiotic genes.</title>
        <authorList>
            <person name="Pecrix Y."/>
            <person name="Gamas P."/>
            <person name="Carrere S."/>
        </authorList>
    </citation>
    <scope>NUCLEOTIDE SEQUENCE</scope>
    <source>
        <tissue evidence="4">Leaves</tissue>
    </source>
</reference>
<keyword evidence="1" id="KW-0472">Membrane</keyword>
<evidence type="ECO:0000313" key="3">
    <source>
        <dbReference type="EMBL" id="AFK42371.1"/>
    </source>
</evidence>
<reference evidence="5" key="2">
    <citation type="journal article" date="2018" name="Nat. Plants">
        <title>Whole-genome landscape of Medicago truncatula symbiotic genes.</title>
        <authorList>
            <person name="Pecrix Y."/>
            <person name="Staton S.E."/>
            <person name="Sallet E."/>
            <person name="Lelandais-Briere C."/>
            <person name="Moreau S."/>
            <person name="Carrere S."/>
            <person name="Blein T."/>
            <person name="Jardinaud M.F."/>
            <person name="Latrasse D."/>
            <person name="Zouine M."/>
            <person name="Zahm M."/>
            <person name="Kreplak J."/>
            <person name="Mayjonade B."/>
            <person name="Satge C."/>
            <person name="Perez M."/>
            <person name="Cauet S."/>
            <person name="Marande W."/>
            <person name="Chantry-Darmon C."/>
            <person name="Lopez-Roques C."/>
            <person name="Bouchez O."/>
            <person name="Berard A."/>
            <person name="Debelle F."/>
            <person name="Munos S."/>
            <person name="Bendahmane A."/>
            <person name="Berges H."/>
            <person name="Niebel A."/>
            <person name="Buitink J."/>
            <person name="Frugier F."/>
            <person name="Benhamed M."/>
            <person name="Crespi M."/>
            <person name="Gouzy J."/>
            <person name="Gamas P."/>
        </authorList>
    </citation>
    <scope>NUCLEOTIDE SEQUENCE [LARGE SCALE GENOMIC DNA]</scope>
    <source>
        <strain evidence="5">cv. Jemalong A17</strain>
    </source>
</reference>
<proteinExistence type="evidence at transcript level"/>
<dbReference type="GO" id="GO:0046872">
    <property type="term" value="F:metal ion binding"/>
    <property type="evidence" value="ECO:0007669"/>
    <property type="project" value="InterPro"/>
</dbReference>
<evidence type="ECO:0000313" key="4">
    <source>
        <dbReference type="EMBL" id="RHN56559.1"/>
    </source>
</evidence>
<dbReference type="AlphaFoldDB" id="I3SQ29"/>
<protein>
    <submittedName>
        <fullName evidence="4">Putative Late nodulin</fullName>
    </submittedName>
</protein>
<accession>I3SQ29</accession>
<evidence type="ECO:0000313" key="5">
    <source>
        <dbReference type="Proteomes" id="UP000265566"/>
    </source>
</evidence>
<dbReference type="Gramene" id="rna31975">
    <property type="protein sequence ID" value="RHN56559.1"/>
    <property type="gene ID" value="gene31975"/>
</dbReference>
<evidence type="ECO:0000256" key="1">
    <source>
        <dbReference type="SAM" id="Phobius"/>
    </source>
</evidence>
<dbReference type="Proteomes" id="UP000265566">
    <property type="component" value="Chromosome 5"/>
</dbReference>
<dbReference type="InterPro" id="IPR009810">
    <property type="entry name" value="Nodulin_late_dom"/>
</dbReference>
<feature type="transmembrane region" description="Helical" evidence="1">
    <location>
        <begin position="12"/>
        <end position="32"/>
    </location>
</feature>
<dbReference type="Pfam" id="PF07127">
    <property type="entry name" value="Nodulin_late"/>
    <property type="match status" value="1"/>
</dbReference>
<keyword evidence="1" id="KW-1133">Transmembrane helix</keyword>
<reference evidence="3" key="1">
    <citation type="submission" date="2012-05" db="EMBL/GenBank/DDBJ databases">
        <authorList>
            <person name="Krishnakumar V."/>
            <person name="Cheung F."/>
            <person name="Xiao Y."/>
            <person name="Chan A."/>
            <person name="Moskal W.A."/>
            <person name="Town C.D."/>
        </authorList>
    </citation>
    <scope>NUCLEOTIDE SEQUENCE</scope>
</reference>
<keyword evidence="1" id="KW-0812">Transmembrane</keyword>
<sequence>MQNAKNMTEILKFVYVMFLFISMFIVTTEVGGECINDIDCPQTGNLFYVFICKNRICELINKYPQNL</sequence>
<name>I3SQ29_MEDTR</name>
<evidence type="ECO:0000259" key="2">
    <source>
        <dbReference type="Pfam" id="PF07127"/>
    </source>
</evidence>
<dbReference type="EMBL" id="BT142577">
    <property type="protein sequence ID" value="AFK42371.1"/>
    <property type="molecule type" value="mRNA"/>
</dbReference>
<dbReference type="EMBL" id="PSQE01000005">
    <property type="protein sequence ID" value="RHN56559.1"/>
    <property type="molecule type" value="Genomic_DNA"/>
</dbReference>
<organism evidence="3">
    <name type="scientific">Medicago truncatula</name>
    <name type="common">Barrel medic</name>
    <name type="synonym">Medicago tribuloides</name>
    <dbReference type="NCBI Taxonomy" id="3880"/>
    <lineage>
        <taxon>Eukaryota</taxon>
        <taxon>Viridiplantae</taxon>
        <taxon>Streptophyta</taxon>
        <taxon>Embryophyta</taxon>
        <taxon>Tracheophyta</taxon>
        <taxon>Spermatophyta</taxon>
        <taxon>Magnoliopsida</taxon>
        <taxon>eudicotyledons</taxon>
        <taxon>Gunneridae</taxon>
        <taxon>Pentapetalae</taxon>
        <taxon>rosids</taxon>
        <taxon>fabids</taxon>
        <taxon>Fabales</taxon>
        <taxon>Fabaceae</taxon>
        <taxon>Papilionoideae</taxon>
        <taxon>50 kb inversion clade</taxon>
        <taxon>NPAAA clade</taxon>
        <taxon>Hologalegina</taxon>
        <taxon>IRL clade</taxon>
        <taxon>Trifolieae</taxon>
        <taxon>Medicago</taxon>
    </lineage>
</organism>
<feature type="domain" description="Late nodulin" evidence="2">
    <location>
        <begin position="7"/>
        <end position="58"/>
    </location>
</feature>
<gene>
    <name evidence="4" type="ORF">MtrunA17_Chr5g0430751</name>
</gene>